<comment type="function">
    <text evidence="8">Involved in beta-(1--&gt;2)glucan export. Transmembrane domains (TMD) form a pore in the inner membrane and the ATP-binding domain (NBD) is responsible for energy generation.</text>
</comment>
<name>A0A0R3KP66_9BRAD</name>
<dbReference type="OrthoDB" id="9815712at2"/>
<dbReference type="PANTHER" id="PTHR43297">
    <property type="entry name" value="OLIGOPEPTIDE TRANSPORT ATP-BINDING PROTEIN APPD"/>
    <property type="match status" value="1"/>
</dbReference>
<keyword evidence="4" id="KW-1003">Cell membrane</keyword>
<dbReference type="EMBL" id="LLXZ01000191">
    <property type="protein sequence ID" value="KRQ97424.1"/>
    <property type="molecule type" value="Genomic_DNA"/>
</dbReference>
<dbReference type="AlphaFoldDB" id="A0A0R3KP66"/>
<dbReference type="InterPro" id="IPR003439">
    <property type="entry name" value="ABC_transporter-like_ATP-bd"/>
</dbReference>
<evidence type="ECO:0000256" key="1">
    <source>
        <dbReference type="ARBA" id="ARBA00004417"/>
    </source>
</evidence>
<dbReference type="PANTHER" id="PTHR43297:SF2">
    <property type="entry name" value="DIPEPTIDE TRANSPORT ATP-BINDING PROTEIN DPPD"/>
    <property type="match status" value="1"/>
</dbReference>
<dbReference type="GO" id="GO:0005886">
    <property type="term" value="C:plasma membrane"/>
    <property type="evidence" value="ECO:0007669"/>
    <property type="project" value="UniProtKB-SubCell"/>
</dbReference>
<gene>
    <name evidence="10" type="ORF">CQ12_01695</name>
</gene>
<dbReference type="InterPro" id="IPR013563">
    <property type="entry name" value="Oligopep_ABC_C"/>
</dbReference>
<dbReference type="CDD" id="cd03257">
    <property type="entry name" value="ABC_NikE_OppD_transporters"/>
    <property type="match status" value="1"/>
</dbReference>
<evidence type="ECO:0000256" key="8">
    <source>
        <dbReference type="ARBA" id="ARBA00024722"/>
    </source>
</evidence>
<keyword evidence="7" id="KW-0472">Membrane</keyword>
<keyword evidence="3" id="KW-0813">Transport</keyword>
<keyword evidence="11" id="KW-1185">Reference proteome</keyword>
<keyword evidence="6 10" id="KW-0067">ATP-binding</keyword>
<dbReference type="GO" id="GO:0055085">
    <property type="term" value="P:transmembrane transport"/>
    <property type="evidence" value="ECO:0007669"/>
    <property type="project" value="UniProtKB-ARBA"/>
</dbReference>
<dbReference type="InterPro" id="IPR017871">
    <property type="entry name" value="ABC_transporter-like_CS"/>
</dbReference>
<evidence type="ECO:0000313" key="10">
    <source>
        <dbReference type="EMBL" id="KRQ97424.1"/>
    </source>
</evidence>
<dbReference type="PROSITE" id="PS00211">
    <property type="entry name" value="ABC_TRANSPORTER_1"/>
    <property type="match status" value="1"/>
</dbReference>
<comment type="similarity">
    <text evidence="2">Belongs to the ABC transporter superfamily.</text>
</comment>
<dbReference type="GO" id="GO:0005524">
    <property type="term" value="F:ATP binding"/>
    <property type="evidence" value="ECO:0007669"/>
    <property type="project" value="UniProtKB-KW"/>
</dbReference>
<dbReference type="InterPro" id="IPR050388">
    <property type="entry name" value="ABC_Ni/Peptide_Import"/>
</dbReference>
<evidence type="ECO:0000256" key="5">
    <source>
        <dbReference type="ARBA" id="ARBA00022741"/>
    </source>
</evidence>
<organism evidence="10 11">
    <name type="scientific">Bradyrhizobium jicamae</name>
    <dbReference type="NCBI Taxonomy" id="280332"/>
    <lineage>
        <taxon>Bacteria</taxon>
        <taxon>Pseudomonadati</taxon>
        <taxon>Pseudomonadota</taxon>
        <taxon>Alphaproteobacteria</taxon>
        <taxon>Hyphomicrobiales</taxon>
        <taxon>Nitrobacteraceae</taxon>
        <taxon>Bradyrhizobium</taxon>
    </lineage>
</organism>
<keyword evidence="5" id="KW-0547">Nucleotide-binding</keyword>
<evidence type="ECO:0000256" key="6">
    <source>
        <dbReference type="ARBA" id="ARBA00022840"/>
    </source>
</evidence>
<dbReference type="STRING" id="280332.CQ12_01695"/>
<protein>
    <submittedName>
        <fullName evidence="10">Peptide ABC transporter ATP-binding protein</fullName>
    </submittedName>
</protein>
<comment type="subcellular location">
    <subcellularLocation>
        <location evidence="1">Cell inner membrane</location>
        <topology evidence="1">Peripheral membrane protein</topology>
    </subcellularLocation>
</comment>
<reference evidence="10 11" key="1">
    <citation type="submission" date="2014-03" db="EMBL/GenBank/DDBJ databases">
        <title>Bradyrhizobium valentinum sp. nov., isolated from effective nodules of Lupinus mariae-josephae, a lupine endemic of basic-lime soils in Eastern Spain.</title>
        <authorList>
            <person name="Duran D."/>
            <person name="Rey L."/>
            <person name="Navarro A."/>
            <person name="Busquets A."/>
            <person name="Imperial J."/>
            <person name="Ruiz-Argueso T."/>
        </authorList>
    </citation>
    <scope>NUCLEOTIDE SEQUENCE [LARGE SCALE GENOMIC DNA]</scope>
    <source>
        <strain evidence="10 11">PAC68</strain>
    </source>
</reference>
<evidence type="ECO:0000256" key="4">
    <source>
        <dbReference type="ARBA" id="ARBA00022475"/>
    </source>
</evidence>
<evidence type="ECO:0000256" key="2">
    <source>
        <dbReference type="ARBA" id="ARBA00005417"/>
    </source>
</evidence>
<dbReference type="Gene3D" id="3.40.50.300">
    <property type="entry name" value="P-loop containing nucleotide triphosphate hydrolases"/>
    <property type="match status" value="1"/>
</dbReference>
<proteinExistence type="inferred from homology"/>
<feature type="domain" description="ABC transporter" evidence="9">
    <location>
        <begin position="11"/>
        <end position="262"/>
    </location>
</feature>
<sequence>MSEARKDDTILDVKNLQTVFFTNSGLFRAVDDVSFNVRRGETLAIVGESGCGKSVTALSVMRLVPDPPGRVVGGTVTLEGTDLLSLDEAEMRKIRGNRMSMIFQEPMTSLNPVMRIGDQITEVLRLHQEMTSREAWAKAVEMLRLVRIPEPDRRAQEYPHQLSGGMRQRAMIAMALACRPALLIADEPTTALDVTIQAQILALIVDLQKTLGTGLILITHDLGVVAQTAQRVIVMYAGKKVEEAAVEDLFENPKHPYTRGLMASMPAVISFGAKTDARLNEIPGMVPSLTNLPPGCAFAPRCSLAIDRCRAEYPPLQEVDGDHFAACWRAAELVGAP</sequence>
<dbReference type="Proteomes" id="UP000050863">
    <property type="component" value="Unassembled WGS sequence"/>
</dbReference>
<dbReference type="GO" id="GO:0016887">
    <property type="term" value="F:ATP hydrolysis activity"/>
    <property type="evidence" value="ECO:0007669"/>
    <property type="project" value="InterPro"/>
</dbReference>
<evidence type="ECO:0000256" key="7">
    <source>
        <dbReference type="ARBA" id="ARBA00023136"/>
    </source>
</evidence>
<evidence type="ECO:0000259" key="9">
    <source>
        <dbReference type="PROSITE" id="PS50893"/>
    </source>
</evidence>
<dbReference type="InterPro" id="IPR003593">
    <property type="entry name" value="AAA+_ATPase"/>
</dbReference>
<dbReference type="PROSITE" id="PS50893">
    <property type="entry name" value="ABC_TRANSPORTER_2"/>
    <property type="match status" value="1"/>
</dbReference>
<dbReference type="Pfam" id="PF08352">
    <property type="entry name" value="oligo_HPY"/>
    <property type="match status" value="1"/>
</dbReference>
<comment type="caution">
    <text evidence="10">The sequence shown here is derived from an EMBL/GenBank/DDBJ whole genome shotgun (WGS) entry which is preliminary data.</text>
</comment>
<dbReference type="SUPFAM" id="SSF52540">
    <property type="entry name" value="P-loop containing nucleoside triphosphate hydrolases"/>
    <property type="match status" value="1"/>
</dbReference>
<dbReference type="InterPro" id="IPR027417">
    <property type="entry name" value="P-loop_NTPase"/>
</dbReference>
<dbReference type="RefSeq" id="WP_057839402.1">
    <property type="nucleotide sequence ID" value="NZ_LLXZ01000191.1"/>
</dbReference>
<dbReference type="NCBIfam" id="TIGR01727">
    <property type="entry name" value="oligo_HPY"/>
    <property type="match status" value="1"/>
</dbReference>
<dbReference type="SMART" id="SM00382">
    <property type="entry name" value="AAA"/>
    <property type="match status" value="1"/>
</dbReference>
<dbReference type="GO" id="GO:0015833">
    <property type="term" value="P:peptide transport"/>
    <property type="evidence" value="ECO:0007669"/>
    <property type="project" value="InterPro"/>
</dbReference>
<accession>A0A0R3KP66</accession>
<dbReference type="FunFam" id="3.40.50.300:FF:000016">
    <property type="entry name" value="Oligopeptide ABC transporter ATP-binding component"/>
    <property type="match status" value="1"/>
</dbReference>
<dbReference type="Pfam" id="PF00005">
    <property type="entry name" value="ABC_tran"/>
    <property type="match status" value="1"/>
</dbReference>
<evidence type="ECO:0000313" key="11">
    <source>
        <dbReference type="Proteomes" id="UP000050863"/>
    </source>
</evidence>
<evidence type="ECO:0000256" key="3">
    <source>
        <dbReference type="ARBA" id="ARBA00022448"/>
    </source>
</evidence>